<name>A0ABS1KT37_9BACT</name>
<feature type="active site" description="Nucleophile" evidence="7">
    <location>
        <position position="156"/>
    </location>
</feature>
<comment type="similarity">
    <text evidence="2">Belongs to the YkuD family.</text>
</comment>
<dbReference type="PANTHER" id="PTHR36699">
    <property type="entry name" value="LD-TRANSPEPTIDASE"/>
    <property type="match status" value="1"/>
</dbReference>
<keyword evidence="5 7" id="KW-0573">Peptidoglycan synthesis</keyword>
<dbReference type="InterPro" id="IPR038063">
    <property type="entry name" value="Transpep_catalytic_dom"/>
</dbReference>
<evidence type="ECO:0000313" key="9">
    <source>
        <dbReference type="EMBL" id="MBL0742520.1"/>
    </source>
</evidence>
<sequence>MKTLLLLMTSLLIPPAFKEQQLKYARVRTAYDEKEAVVKKYFSDKKIAFAGFQLFIRALKQEAVVEVWVKERRHNTFALLHTYPFCATSGTPGPKRREGDGQIPEGVYHIEHFNPNSNFYLSLGINYPNASDKILGDKQKPGSDIYIHGNCVTVGCIPLTDDKIKELYVLAVEARQGGQENIPVHIFPSKLTADALISLKQNFREASTISFWENLKPIYDDFEKTKKLRTPHVTASGAYVF</sequence>
<dbReference type="SUPFAM" id="SSF141523">
    <property type="entry name" value="L,D-transpeptidase catalytic domain-like"/>
    <property type="match status" value="1"/>
</dbReference>
<keyword evidence="3" id="KW-0808">Transferase</keyword>
<evidence type="ECO:0000256" key="3">
    <source>
        <dbReference type="ARBA" id="ARBA00022679"/>
    </source>
</evidence>
<accession>A0ABS1KT37</accession>
<dbReference type="PANTHER" id="PTHR36699:SF1">
    <property type="entry name" value="L,D-TRANSPEPTIDASE YAFK-RELATED"/>
    <property type="match status" value="1"/>
</dbReference>
<comment type="caution">
    <text evidence="9">The sequence shown here is derived from an EMBL/GenBank/DDBJ whole genome shotgun (WGS) entry which is preliminary data.</text>
</comment>
<gene>
    <name evidence="9" type="ORF">JI741_14930</name>
</gene>
<dbReference type="CDD" id="cd16913">
    <property type="entry name" value="YkuD_like"/>
    <property type="match status" value="1"/>
</dbReference>
<organism evidence="9 10">
    <name type="scientific">Chryseolinea lacunae</name>
    <dbReference type="NCBI Taxonomy" id="2801331"/>
    <lineage>
        <taxon>Bacteria</taxon>
        <taxon>Pseudomonadati</taxon>
        <taxon>Bacteroidota</taxon>
        <taxon>Cytophagia</taxon>
        <taxon>Cytophagales</taxon>
        <taxon>Fulvivirgaceae</taxon>
        <taxon>Chryseolinea</taxon>
    </lineage>
</organism>
<feature type="active site" description="Proton donor/acceptor" evidence="7">
    <location>
        <position position="148"/>
    </location>
</feature>
<protein>
    <submittedName>
        <fullName evidence="9">L,D-transpeptidase family protein</fullName>
    </submittedName>
</protein>
<evidence type="ECO:0000256" key="4">
    <source>
        <dbReference type="ARBA" id="ARBA00022960"/>
    </source>
</evidence>
<comment type="pathway">
    <text evidence="1 7">Cell wall biogenesis; peptidoglycan biosynthesis.</text>
</comment>
<dbReference type="RefSeq" id="WP_202010836.1">
    <property type="nucleotide sequence ID" value="NZ_JAERRB010000004.1"/>
</dbReference>
<evidence type="ECO:0000256" key="1">
    <source>
        <dbReference type="ARBA" id="ARBA00004752"/>
    </source>
</evidence>
<keyword evidence="4 7" id="KW-0133">Cell shape</keyword>
<evidence type="ECO:0000259" key="8">
    <source>
        <dbReference type="PROSITE" id="PS52029"/>
    </source>
</evidence>
<proteinExistence type="inferred from homology"/>
<feature type="domain" description="L,D-TPase catalytic" evidence="8">
    <location>
        <begin position="54"/>
        <end position="187"/>
    </location>
</feature>
<evidence type="ECO:0000313" key="10">
    <source>
        <dbReference type="Proteomes" id="UP000613030"/>
    </source>
</evidence>
<reference evidence="9 10" key="1">
    <citation type="submission" date="2021-01" db="EMBL/GenBank/DDBJ databases">
        <title>Chryseolinea sp. Jin1 Genome sequencing and assembly.</title>
        <authorList>
            <person name="Kim I."/>
        </authorList>
    </citation>
    <scope>NUCLEOTIDE SEQUENCE [LARGE SCALE GENOMIC DNA]</scope>
    <source>
        <strain evidence="9 10">Jin1</strain>
    </source>
</reference>
<dbReference type="Proteomes" id="UP000613030">
    <property type="component" value="Unassembled WGS sequence"/>
</dbReference>
<evidence type="ECO:0000256" key="6">
    <source>
        <dbReference type="ARBA" id="ARBA00023316"/>
    </source>
</evidence>
<dbReference type="Pfam" id="PF03734">
    <property type="entry name" value="YkuD"/>
    <property type="match status" value="1"/>
</dbReference>
<dbReference type="EMBL" id="JAERRB010000004">
    <property type="protein sequence ID" value="MBL0742520.1"/>
    <property type="molecule type" value="Genomic_DNA"/>
</dbReference>
<keyword evidence="10" id="KW-1185">Reference proteome</keyword>
<evidence type="ECO:0000256" key="5">
    <source>
        <dbReference type="ARBA" id="ARBA00022984"/>
    </source>
</evidence>
<dbReference type="PROSITE" id="PS52029">
    <property type="entry name" value="LD_TPASE"/>
    <property type="match status" value="1"/>
</dbReference>
<keyword evidence="6 7" id="KW-0961">Cell wall biogenesis/degradation</keyword>
<evidence type="ECO:0000256" key="7">
    <source>
        <dbReference type="PROSITE-ProRule" id="PRU01373"/>
    </source>
</evidence>
<evidence type="ECO:0000256" key="2">
    <source>
        <dbReference type="ARBA" id="ARBA00005992"/>
    </source>
</evidence>
<dbReference type="InterPro" id="IPR005490">
    <property type="entry name" value="LD_TPept_cat_dom"/>
</dbReference>